<protein>
    <submittedName>
        <fullName evidence="2">Uncharacterized protein</fullName>
    </submittedName>
</protein>
<organism evidence="2 3">
    <name type="scientific">Microctonus hyperodae</name>
    <name type="common">Parasitoid wasp</name>
    <dbReference type="NCBI Taxonomy" id="165561"/>
    <lineage>
        <taxon>Eukaryota</taxon>
        <taxon>Metazoa</taxon>
        <taxon>Ecdysozoa</taxon>
        <taxon>Arthropoda</taxon>
        <taxon>Hexapoda</taxon>
        <taxon>Insecta</taxon>
        <taxon>Pterygota</taxon>
        <taxon>Neoptera</taxon>
        <taxon>Endopterygota</taxon>
        <taxon>Hymenoptera</taxon>
        <taxon>Apocrita</taxon>
        <taxon>Ichneumonoidea</taxon>
        <taxon>Braconidae</taxon>
        <taxon>Euphorinae</taxon>
        <taxon>Microctonus</taxon>
    </lineage>
</organism>
<comment type="caution">
    <text evidence="2">The sequence shown here is derived from an EMBL/GenBank/DDBJ whole genome shotgun (WGS) entry which is preliminary data.</text>
</comment>
<evidence type="ECO:0000313" key="2">
    <source>
        <dbReference type="EMBL" id="KAK0161978.1"/>
    </source>
</evidence>
<feature type="compositionally biased region" description="Basic and acidic residues" evidence="1">
    <location>
        <begin position="112"/>
        <end position="123"/>
    </location>
</feature>
<reference evidence="2" key="2">
    <citation type="submission" date="2023-03" db="EMBL/GenBank/DDBJ databases">
        <authorList>
            <person name="Inwood S.N."/>
            <person name="Skelly J.G."/>
            <person name="Guhlin J."/>
            <person name="Harrop T.W.R."/>
            <person name="Goldson S.G."/>
            <person name="Dearden P.K."/>
        </authorList>
    </citation>
    <scope>NUCLEOTIDE SEQUENCE</scope>
    <source>
        <strain evidence="2">Lincoln</strain>
        <tissue evidence="2">Whole body</tissue>
    </source>
</reference>
<feature type="compositionally biased region" description="Polar residues" evidence="1">
    <location>
        <begin position="76"/>
        <end position="104"/>
    </location>
</feature>
<accession>A0AA39KH26</accession>
<gene>
    <name evidence="2" type="ORF">PV327_008368</name>
</gene>
<dbReference type="EMBL" id="JAQQBR010001834">
    <property type="protein sequence ID" value="KAK0161978.1"/>
    <property type="molecule type" value="Genomic_DNA"/>
</dbReference>
<evidence type="ECO:0000256" key="1">
    <source>
        <dbReference type="SAM" id="MobiDB-lite"/>
    </source>
</evidence>
<evidence type="ECO:0000313" key="3">
    <source>
        <dbReference type="Proteomes" id="UP001168972"/>
    </source>
</evidence>
<dbReference type="Proteomes" id="UP001168972">
    <property type="component" value="Unassembled WGS sequence"/>
</dbReference>
<name>A0AA39KH26_MICHY</name>
<keyword evidence="3" id="KW-1185">Reference proteome</keyword>
<proteinExistence type="predicted"/>
<dbReference type="AlphaFoldDB" id="A0AA39KH26"/>
<sequence>MLRNSLPAASTVSCTSSEIDLQHVSQSFGPPDYDFVVNPEFLLECNDDASLTTTSAMQRTKIYCDQRPDIPAASTIARSTKASGSRSRTNSRYSGESQDQLNITRSRRNTRGKSDFDSQHEHYMVPTHEPNSQNDNRTISLFNPEFLPNFNDMLMYVAQPDIDRNIPLTWDNRHDITYDDDLNESCIERETFNDADAQHSSSVDSRFIDTTTTTTISGSPITKRDASYASLHLPDHVNLDHHINEQFKNEKIYEAVVRHDAKRGCKTIEYNC</sequence>
<feature type="region of interest" description="Disordered" evidence="1">
    <location>
        <begin position="74"/>
        <end position="136"/>
    </location>
</feature>
<reference evidence="2" key="1">
    <citation type="journal article" date="2023" name="bioRxiv">
        <title>Scaffold-level genome assemblies of two parasitoid biocontrol wasps reveal the parthenogenesis mechanism and an associated novel virus.</title>
        <authorList>
            <person name="Inwood S."/>
            <person name="Skelly J."/>
            <person name="Guhlin J."/>
            <person name="Harrop T."/>
            <person name="Goldson S."/>
            <person name="Dearden P."/>
        </authorList>
    </citation>
    <scope>NUCLEOTIDE SEQUENCE</scope>
    <source>
        <strain evidence="2">Lincoln</strain>
        <tissue evidence="2">Whole body</tissue>
    </source>
</reference>